<keyword evidence="2" id="KW-0548">Nucleotidyltransferase</keyword>
<sequence>MTLRDIEMAEASEEIPEDITIEESVSFEDIDPRITGTDSQTSSGVPPRIASHYLRSISQVDATSRHKLLSFMDAYSEYNQISMYLPDEEHTSFVTNKGLYCYKVMSFGLKNARATYQKLVNKMFASQLGSTMEVYMDDMLVKSLKVDDHIQHPEKTFRVLQAYRIRLNPLKCIFGIASGKFLGYMLSPNLRRRAPTIRLLRKQGPLGSRNTLPRHGEVGIITHHGLKETKFDIIYKPRAPSKDKPLADFVAKFTNPPEMDVPMVSADPPTWCLFVDKSSGDMGLGTEVVLTSPEGHRLNCTIRFDFEGL</sequence>
<dbReference type="PANTHER" id="PTHR24559:SF431">
    <property type="entry name" value="RNA-DIRECTED DNA POLYMERASE HOMOLOG"/>
    <property type="match status" value="1"/>
</dbReference>
<keyword evidence="2" id="KW-0695">RNA-directed DNA polymerase</keyword>
<dbReference type="InterPro" id="IPR053134">
    <property type="entry name" value="RNA-dir_DNA_polymerase"/>
</dbReference>
<comment type="caution">
    <text evidence="2">The sequence shown here is derived from an EMBL/GenBank/DDBJ whole genome shotgun (WGS) entry which is preliminary data.</text>
</comment>
<protein>
    <submittedName>
        <fullName evidence="2">Reverse transcriptase domain-containing protein</fullName>
    </submittedName>
</protein>
<keyword evidence="2" id="KW-0808">Transferase</keyword>
<proteinExistence type="predicted"/>
<dbReference type="Proteomes" id="UP001604336">
    <property type="component" value="Unassembled WGS sequence"/>
</dbReference>
<reference evidence="3" key="1">
    <citation type="submission" date="2024-07" db="EMBL/GenBank/DDBJ databases">
        <title>Two chromosome-level genome assemblies of Korean endemic species Abeliophyllum distichum and Forsythia ovata (Oleaceae).</title>
        <authorList>
            <person name="Jang H."/>
        </authorList>
    </citation>
    <scope>NUCLEOTIDE SEQUENCE [LARGE SCALE GENOMIC DNA]</scope>
</reference>
<dbReference type="InterPro" id="IPR000477">
    <property type="entry name" value="RT_dom"/>
</dbReference>
<dbReference type="Gene3D" id="3.30.70.270">
    <property type="match status" value="1"/>
</dbReference>
<evidence type="ECO:0000313" key="3">
    <source>
        <dbReference type="Proteomes" id="UP001604336"/>
    </source>
</evidence>
<accession>A0ABD1VXG9</accession>
<dbReference type="AlphaFoldDB" id="A0ABD1VXG9"/>
<dbReference type="Gene3D" id="3.10.10.10">
    <property type="entry name" value="HIV Type 1 Reverse Transcriptase, subunit A, domain 1"/>
    <property type="match status" value="1"/>
</dbReference>
<evidence type="ECO:0000313" key="2">
    <source>
        <dbReference type="EMBL" id="KAL2541248.1"/>
    </source>
</evidence>
<gene>
    <name evidence="2" type="ORF">Adt_02226</name>
</gene>
<keyword evidence="3" id="KW-1185">Reference proteome</keyword>
<name>A0ABD1VXG9_9LAMI</name>
<evidence type="ECO:0000259" key="1">
    <source>
        <dbReference type="Pfam" id="PF00078"/>
    </source>
</evidence>
<feature type="domain" description="Reverse transcriptase" evidence="1">
    <location>
        <begin position="51"/>
        <end position="185"/>
    </location>
</feature>
<dbReference type="GO" id="GO:0003964">
    <property type="term" value="F:RNA-directed DNA polymerase activity"/>
    <property type="evidence" value="ECO:0007669"/>
    <property type="project" value="UniProtKB-KW"/>
</dbReference>
<dbReference type="EMBL" id="JBFOLK010000001">
    <property type="protein sequence ID" value="KAL2541248.1"/>
    <property type="molecule type" value="Genomic_DNA"/>
</dbReference>
<dbReference type="Pfam" id="PF00078">
    <property type="entry name" value="RVT_1"/>
    <property type="match status" value="1"/>
</dbReference>
<dbReference type="CDD" id="cd01647">
    <property type="entry name" value="RT_LTR"/>
    <property type="match status" value="1"/>
</dbReference>
<organism evidence="2 3">
    <name type="scientific">Abeliophyllum distichum</name>
    <dbReference type="NCBI Taxonomy" id="126358"/>
    <lineage>
        <taxon>Eukaryota</taxon>
        <taxon>Viridiplantae</taxon>
        <taxon>Streptophyta</taxon>
        <taxon>Embryophyta</taxon>
        <taxon>Tracheophyta</taxon>
        <taxon>Spermatophyta</taxon>
        <taxon>Magnoliopsida</taxon>
        <taxon>eudicotyledons</taxon>
        <taxon>Gunneridae</taxon>
        <taxon>Pentapetalae</taxon>
        <taxon>asterids</taxon>
        <taxon>lamiids</taxon>
        <taxon>Lamiales</taxon>
        <taxon>Oleaceae</taxon>
        <taxon>Forsythieae</taxon>
        <taxon>Abeliophyllum</taxon>
    </lineage>
</organism>
<dbReference type="InterPro" id="IPR043502">
    <property type="entry name" value="DNA/RNA_pol_sf"/>
</dbReference>
<dbReference type="InterPro" id="IPR043128">
    <property type="entry name" value="Rev_trsase/Diguanyl_cyclase"/>
</dbReference>
<dbReference type="SUPFAM" id="SSF56672">
    <property type="entry name" value="DNA/RNA polymerases"/>
    <property type="match status" value="1"/>
</dbReference>
<dbReference type="PANTHER" id="PTHR24559">
    <property type="entry name" value="TRANSPOSON TY3-I GAG-POL POLYPROTEIN"/>
    <property type="match status" value="1"/>
</dbReference>